<organism evidence="6 7">
    <name type="scientific">Clytia hemisphaerica</name>
    <dbReference type="NCBI Taxonomy" id="252671"/>
    <lineage>
        <taxon>Eukaryota</taxon>
        <taxon>Metazoa</taxon>
        <taxon>Cnidaria</taxon>
        <taxon>Hydrozoa</taxon>
        <taxon>Hydroidolina</taxon>
        <taxon>Leptothecata</taxon>
        <taxon>Obeliida</taxon>
        <taxon>Clytiidae</taxon>
        <taxon>Clytia</taxon>
    </lineage>
</organism>
<proteinExistence type="predicted"/>
<dbReference type="InterPro" id="IPR051068">
    <property type="entry name" value="MFS_Domain-Containing_Protein"/>
</dbReference>
<sequence>MTLDYKSWEKRRKRTSKIFYFQSIALGMEYALTFVTLYVYLKDVIKTKHVDEFYSVISAIFILSQITMSLIFGHLFDKYRNLHTMFFVGNVLIIIGNILYTIPYSAWNLFAGRLISGGGGSLRAIMTSELTRSYPEEELLPQFSAMGMSFAMGFIIGPVINFVFIKADFKFLGIQIGYANGSGLILTFVFIFVLFLATFGVSDLSKEYDMKETRMHGVNKGDTSLADERFEETRLDDAKEKEGMPLVENNQNGSEEMMEKFGVLKTLAILFGSVDVVLILFFSLFFMHCMVCYDIWQPMASIDFLKWGILEINIINLGYGVTAAGIFLIVLFNPMSEKVLVYAAMVCVLCLGCIQVMYAVLKICRPGSTVSILLWIGYTLWFAIVIIMEEVFFINTMSRLIPSSIQAFSESVRLSFSRAGAVIGLLTAAFSFHYIHYVCAGYLVITGIVMVLLIWRRKRFQHPQVIELIALENL</sequence>
<dbReference type="InterPro" id="IPR001958">
    <property type="entry name" value="Tet-R_TetA/multi-R_MdtG-like"/>
</dbReference>
<dbReference type="InterPro" id="IPR011701">
    <property type="entry name" value="MFS"/>
</dbReference>
<dbReference type="PANTHER" id="PTHR23510">
    <property type="entry name" value="INNER MEMBRANE TRANSPORT PROTEIN YAJR"/>
    <property type="match status" value="1"/>
</dbReference>
<feature type="transmembrane region" description="Helical" evidence="5">
    <location>
        <begin position="339"/>
        <end position="360"/>
    </location>
</feature>
<feature type="transmembrane region" description="Helical" evidence="5">
    <location>
        <begin position="267"/>
        <end position="293"/>
    </location>
</feature>
<feature type="transmembrane region" description="Helical" evidence="5">
    <location>
        <begin position="20"/>
        <end position="41"/>
    </location>
</feature>
<dbReference type="GeneID" id="136808699"/>
<feature type="transmembrane region" description="Helical" evidence="5">
    <location>
        <begin position="434"/>
        <end position="455"/>
    </location>
</feature>
<evidence type="ECO:0000256" key="2">
    <source>
        <dbReference type="ARBA" id="ARBA00022692"/>
    </source>
</evidence>
<dbReference type="Pfam" id="PF07690">
    <property type="entry name" value="MFS_1"/>
    <property type="match status" value="1"/>
</dbReference>
<dbReference type="PRINTS" id="PR01035">
    <property type="entry name" value="TCRTETA"/>
</dbReference>
<feature type="transmembrane region" description="Helical" evidence="5">
    <location>
        <begin position="372"/>
        <end position="394"/>
    </location>
</feature>
<dbReference type="RefSeq" id="XP_066921343.1">
    <property type="nucleotide sequence ID" value="XM_067065242.1"/>
</dbReference>
<dbReference type="SUPFAM" id="SSF103473">
    <property type="entry name" value="MFS general substrate transporter"/>
    <property type="match status" value="1"/>
</dbReference>
<dbReference type="AlphaFoldDB" id="A0A7M5XDZ1"/>
<dbReference type="PANTHER" id="PTHR23510:SF16">
    <property type="entry name" value="MAJOR FACILITATOR SUPERFAMILY (MFS) PROFILE DOMAIN-CONTAINING PROTEIN"/>
    <property type="match status" value="1"/>
</dbReference>
<evidence type="ECO:0000256" key="1">
    <source>
        <dbReference type="ARBA" id="ARBA00004141"/>
    </source>
</evidence>
<feature type="transmembrane region" description="Helical" evidence="5">
    <location>
        <begin position="85"/>
        <end position="107"/>
    </location>
</feature>
<keyword evidence="4 5" id="KW-0472">Membrane</keyword>
<keyword evidence="2 5" id="KW-0812">Transmembrane</keyword>
<evidence type="ECO:0000313" key="6">
    <source>
        <dbReference type="EnsemblMetazoa" id="CLYHEMP021745.1"/>
    </source>
</evidence>
<dbReference type="GO" id="GO:0016020">
    <property type="term" value="C:membrane"/>
    <property type="evidence" value="ECO:0007669"/>
    <property type="project" value="UniProtKB-SubCell"/>
</dbReference>
<comment type="subcellular location">
    <subcellularLocation>
        <location evidence="1">Membrane</location>
        <topology evidence="1">Multi-pass membrane protein</topology>
    </subcellularLocation>
</comment>
<evidence type="ECO:0000256" key="4">
    <source>
        <dbReference type="ARBA" id="ARBA00023136"/>
    </source>
</evidence>
<evidence type="ECO:0008006" key="8">
    <source>
        <dbReference type="Google" id="ProtNLM"/>
    </source>
</evidence>
<dbReference type="OrthoDB" id="6031802at2759"/>
<protein>
    <recommendedName>
        <fullName evidence="8">Major facilitator superfamily (MFS) profile domain-containing protein</fullName>
    </recommendedName>
</protein>
<feature type="transmembrane region" description="Helical" evidence="5">
    <location>
        <begin position="314"/>
        <end position="333"/>
    </location>
</feature>
<keyword evidence="7" id="KW-1185">Reference proteome</keyword>
<dbReference type="Gene3D" id="1.20.1250.20">
    <property type="entry name" value="MFS general substrate transporter like domains"/>
    <property type="match status" value="1"/>
</dbReference>
<dbReference type="EnsemblMetazoa" id="CLYHEMT021745.1">
    <property type="protein sequence ID" value="CLYHEMP021745.1"/>
    <property type="gene ID" value="CLYHEMG021745"/>
</dbReference>
<reference evidence="6" key="1">
    <citation type="submission" date="2021-01" db="UniProtKB">
        <authorList>
            <consortium name="EnsemblMetazoa"/>
        </authorList>
    </citation>
    <scope>IDENTIFICATION</scope>
</reference>
<keyword evidence="3 5" id="KW-1133">Transmembrane helix</keyword>
<feature type="transmembrane region" description="Helical" evidence="5">
    <location>
        <begin position="53"/>
        <end position="73"/>
    </location>
</feature>
<accession>A0A7M5XDZ1</accession>
<dbReference type="InterPro" id="IPR036259">
    <property type="entry name" value="MFS_trans_sf"/>
</dbReference>
<dbReference type="Proteomes" id="UP000594262">
    <property type="component" value="Unplaced"/>
</dbReference>
<evidence type="ECO:0000313" key="7">
    <source>
        <dbReference type="Proteomes" id="UP000594262"/>
    </source>
</evidence>
<name>A0A7M5XDZ1_9CNID</name>
<feature type="transmembrane region" description="Helical" evidence="5">
    <location>
        <begin position="177"/>
        <end position="201"/>
    </location>
</feature>
<evidence type="ECO:0000256" key="3">
    <source>
        <dbReference type="ARBA" id="ARBA00022989"/>
    </source>
</evidence>
<evidence type="ECO:0000256" key="5">
    <source>
        <dbReference type="SAM" id="Phobius"/>
    </source>
</evidence>
<dbReference type="GO" id="GO:0022857">
    <property type="term" value="F:transmembrane transporter activity"/>
    <property type="evidence" value="ECO:0007669"/>
    <property type="project" value="InterPro"/>
</dbReference>
<feature type="transmembrane region" description="Helical" evidence="5">
    <location>
        <begin position="143"/>
        <end position="165"/>
    </location>
</feature>